<dbReference type="EMBL" id="CP139960">
    <property type="protein sequence ID" value="WQD39945.1"/>
    <property type="molecule type" value="Genomic_DNA"/>
</dbReference>
<accession>A0ABZ0WCA3</accession>
<gene>
    <name evidence="1" type="ORF">U0035_07265</name>
</gene>
<reference evidence="1 2" key="1">
    <citation type="submission" date="2023-12" db="EMBL/GenBank/DDBJ databases">
        <title>Genome sequencing and assembly of bacterial species from a model synthetic community.</title>
        <authorList>
            <person name="Hogle S.L."/>
        </authorList>
    </citation>
    <scope>NUCLEOTIDE SEQUENCE [LARGE SCALE GENOMIC DNA]</scope>
    <source>
        <strain evidence="1 2">HAMBI_3031</strain>
    </source>
</reference>
<evidence type="ECO:0000313" key="1">
    <source>
        <dbReference type="EMBL" id="WQD39945.1"/>
    </source>
</evidence>
<proteinExistence type="predicted"/>
<dbReference type="RefSeq" id="WP_114789341.1">
    <property type="nucleotide sequence ID" value="NZ_CP139960.1"/>
</dbReference>
<evidence type="ECO:0008006" key="3">
    <source>
        <dbReference type="Google" id="ProtNLM"/>
    </source>
</evidence>
<sequence>MKNLLSLVTVIVMLASCGKTDITHEQKEPLKLDIDQLVGFIGKKYYTLQSAFANTNIVIIDSMGYKKATVPVLDKESPNPNFICVLSEENDIITKIEINATIGTHGTYKNTFHYFDNLLSSKYPLSKFYAIDADGGVNSSSQTKEDLYNYLQYNTSSGAALEFKTSTADIVNFFFNEANKAFIISIERKK</sequence>
<dbReference type="Proteomes" id="UP001325680">
    <property type="component" value="Chromosome"/>
</dbReference>
<evidence type="ECO:0000313" key="2">
    <source>
        <dbReference type="Proteomes" id="UP001325680"/>
    </source>
</evidence>
<organism evidence="1 2">
    <name type="scientific">Niabella yanshanensis</name>
    <dbReference type="NCBI Taxonomy" id="577386"/>
    <lineage>
        <taxon>Bacteria</taxon>
        <taxon>Pseudomonadati</taxon>
        <taxon>Bacteroidota</taxon>
        <taxon>Chitinophagia</taxon>
        <taxon>Chitinophagales</taxon>
        <taxon>Chitinophagaceae</taxon>
        <taxon>Niabella</taxon>
    </lineage>
</organism>
<protein>
    <recommendedName>
        <fullName evidence="3">Lipoprotein</fullName>
    </recommendedName>
</protein>
<keyword evidence="2" id="KW-1185">Reference proteome</keyword>
<dbReference type="PROSITE" id="PS51257">
    <property type="entry name" value="PROKAR_LIPOPROTEIN"/>
    <property type="match status" value="1"/>
</dbReference>
<name>A0ABZ0WCA3_9BACT</name>